<reference evidence="2 3" key="1">
    <citation type="submission" date="2019-07" db="EMBL/GenBank/DDBJ databases">
        <title>Whole genome shotgun sequence of Flavobacterium glycines NBRC 105008.</title>
        <authorList>
            <person name="Hosoyama A."/>
            <person name="Uohara A."/>
            <person name="Ohji S."/>
            <person name="Ichikawa N."/>
        </authorList>
    </citation>
    <scope>NUCLEOTIDE SEQUENCE [LARGE SCALE GENOMIC DNA]</scope>
    <source>
        <strain evidence="2 3">NBRC 105008</strain>
    </source>
</reference>
<proteinExistence type="predicted"/>
<sequence length="43" mass="4928">MGKTEKNIIKRVFERGNEMGKNEIIRFYGAKTVDTILNSSIPK</sequence>
<dbReference type="Pfam" id="PF21956">
    <property type="entry name" value="DUF6922"/>
    <property type="match status" value="1"/>
</dbReference>
<comment type="caution">
    <text evidence="2">The sequence shown here is derived from an EMBL/GenBank/DDBJ whole genome shotgun (WGS) entry which is preliminary data.</text>
</comment>
<dbReference type="EMBL" id="BJVF01000002">
    <property type="protein sequence ID" value="GEL11147.1"/>
    <property type="molecule type" value="Genomic_DNA"/>
</dbReference>
<dbReference type="AlphaFoldDB" id="A0A511CEU7"/>
<evidence type="ECO:0000313" key="2">
    <source>
        <dbReference type="EMBL" id="GEL11147.1"/>
    </source>
</evidence>
<dbReference type="RefSeq" id="WP_255283854.1">
    <property type="nucleotide sequence ID" value="NZ_BJVF01000002.1"/>
</dbReference>
<protein>
    <recommendedName>
        <fullName evidence="1">DUF6922 domain-containing protein</fullName>
    </recommendedName>
</protein>
<dbReference type="InterPro" id="IPR053830">
    <property type="entry name" value="DUF6922"/>
</dbReference>
<name>A0A511CEU7_9FLAO</name>
<organism evidence="2 3">
    <name type="scientific">Flavobacterium glycines</name>
    <dbReference type="NCBI Taxonomy" id="551990"/>
    <lineage>
        <taxon>Bacteria</taxon>
        <taxon>Pseudomonadati</taxon>
        <taxon>Bacteroidota</taxon>
        <taxon>Flavobacteriia</taxon>
        <taxon>Flavobacteriales</taxon>
        <taxon>Flavobacteriaceae</taxon>
        <taxon>Flavobacterium</taxon>
    </lineage>
</organism>
<accession>A0A511CEU7</accession>
<evidence type="ECO:0000259" key="1">
    <source>
        <dbReference type="Pfam" id="PF21956"/>
    </source>
</evidence>
<feature type="domain" description="DUF6922" evidence="1">
    <location>
        <begin position="3"/>
        <end position="36"/>
    </location>
</feature>
<dbReference type="Proteomes" id="UP000321579">
    <property type="component" value="Unassembled WGS sequence"/>
</dbReference>
<gene>
    <name evidence="2" type="ORF">FGL01_18860</name>
</gene>
<evidence type="ECO:0000313" key="3">
    <source>
        <dbReference type="Proteomes" id="UP000321579"/>
    </source>
</evidence>